<dbReference type="Pfam" id="PF01039">
    <property type="entry name" value="Carboxyl_trans"/>
    <property type="match status" value="1"/>
</dbReference>
<feature type="domain" description="CoA carboxyltransferase C-terminal" evidence="2">
    <location>
        <begin position="216"/>
        <end position="480"/>
    </location>
</feature>
<dbReference type="InterPro" id="IPR034733">
    <property type="entry name" value="AcCoA_carboxyl_beta"/>
</dbReference>
<dbReference type="InterPro" id="IPR011763">
    <property type="entry name" value="COA_CT_C"/>
</dbReference>
<keyword evidence="3" id="KW-0808">Transferase</keyword>
<reference evidence="3 4" key="1">
    <citation type="submission" date="2016-10" db="EMBL/GenBank/DDBJ databases">
        <authorList>
            <person name="de Groot N.N."/>
        </authorList>
    </citation>
    <scope>NUCLEOTIDE SEQUENCE [LARGE SCALE GENOMIC DNA]</scope>
    <source>
        <strain evidence="3 4">743A</strain>
    </source>
</reference>
<evidence type="ECO:0000259" key="2">
    <source>
        <dbReference type="PROSITE" id="PS50989"/>
    </source>
</evidence>
<sequence length="482" mass="51465">MSNTAQTSAMERIHALLDDNSFVEIGAKVTKRSTDFNLQEKSVPGDGVITGYGVIEGNLVYVYSQDSSVLGGSIGEMHAKKIAHIYDMALKVGAPVIGLIDCAGLRLQEAVDALAGFGDLYLKQTLASGVIPQLTAVFGTCGGGSAISSALSDFTFMEEKKSKLFVNSPNTLDGNYTEKCDTSAAKFQAGIGMADFVEADEAAVLNQIRTLVQMIPSNNEDDASYEECTDDLNRLSGNASAKDSSVALADIADDNFFMEVKASYAKDMVTGFLRLNGMTVGAVANRSEILDANGKVSEKFDGTLTTDGCKKAVEFIAFCNAFQIPLLSLTNVTGFKATMEEEKTIAKAVAKLTYAFANATVPKINVVTGKAYGSAYVAMNSKHIGADMVFGFTGAEIGMMDAKQAVKIMYADEIQKEKGSSALVDEKASEYSQLQSSVDAAAGRGYVDAVIEPENARKNLIYAYEMLFTKRESRPSKKHGTV</sequence>
<dbReference type="PROSITE" id="PS50989">
    <property type="entry name" value="COA_CT_CTER"/>
    <property type="match status" value="1"/>
</dbReference>
<dbReference type="PANTHER" id="PTHR43842">
    <property type="entry name" value="PROPIONYL-COA CARBOXYLASE BETA CHAIN"/>
    <property type="match status" value="1"/>
</dbReference>
<dbReference type="InterPro" id="IPR029045">
    <property type="entry name" value="ClpP/crotonase-like_dom_sf"/>
</dbReference>
<dbReference type="PANTHER" id="PTHR43842:SF2">
    <property type="entry name" value="PROPIONYL-COA CARBOXYLASE BETA CHAIN, MITOCHONDRIAL"/>
    <property type="match status" value="1"/>
</dbReference>
<organism evidence="3 4">
    <name type="scientific">Anaeromicropila populeti</name>
    <dbReference type="NCBI Taxonomy" id="37658"/>
    <lineage>
        <taxon>Bacteria</taxon>
        <taxon>Bacillati</taxon>
        <taxon>Bacillota</taxon>
        <taxon>Clostridia</taxon>
        <taxon>Lachnospirales</taxon>
        <taxon>Lachnospiraceae</taxon>
        <taxon>Anaeromicropila</taxon>
    </lineage>
</organism>
<evidence type="ECO:0000259" key="1">
    <source>
        <dbReference type="PROSITE" id="PS50980"/>
    </source>
</evidence>
<gene>
    <name evidence="3" type="ORF">SAMN05661086_03095</name>
</gene>
<protein>
    <submittedName>
        <fullName evidence="3">Acetyl-CoA carboxylase, carboxyltransferase component</fullName>
    </submittedName>
</protein>
<dbReference type="STRING" id="37658.SAMN05661086_03095"/>
<dbReference type="PROSITE" id="PS50980">
    <property type="entry name" value="COA_CT_NTER"/>
    <property type="match status" value="1"/>
</dbReference>
<feature type="domain" description="CoA carboxyltransferase N-terminal" evidence="1">
    <location>
        <begin position="1"/>
        <end position="227"/>
    </location>
</feature>
<dbReference type="InterPro" id="IPR011762">
    <property type="entry name" value="COA_CT_N"/>
</dbReference>
<dbReference type="OrthoDB" id="9803706at2"/>
<dbReference type="Gene3D" id="3.90.226.10">
    <property type="entry name" value="2-enoyl-CoA Hydratase, Chain A, domain 1"/>
    <property type="match status" value="2"/>
</dbReference>
<evidence type="ECO:0000313" key="3">
    <source>
        <dbReference type="EMBL" id="SFR99118.1"/>
    </source>
</evidence>
<dbReference type="RefSeq" id="WP_092562704.1">
    <property type="nucleotide sequence ID" value="NZ_FOYZ01000014.1"/>
</dbReference>
<proteinExistence type="predicted"/>
<dbReference type="Proteomes" id="UP000199659">
    <property type="component" value="Unassembled WGS sequence"/>
</dbReference>
<evidence type="ECO:0000313" key="4">
    <source>
        <dbReference type="Proteomes" id="UP000199659"/>
    </source>
</evidence>
<dbReference type="EMBL" id="FOYZ01000014">
    <property type="protein sequence ID" value="SFR99118.1"/>
    <property type="molecule type" value="Genomic_DNA"/>
</dbReference>
<dbReference type="SUPFAM" id="SSF52096">
    <property type="entry name" value="ClpP/crotonase"/>
    <property type="match status" value="2"/>
</dbReference>
<name>A0A1I6L7B9_9FIRM</name>
<dbReference type="GO" id="GO:0004658">
    <property type="term" value="F:propionyl-CoA carboxylase activity"/>
    <property type="evidence" value="ECO:0007669"/>
    <property type="project" value="TreeGrafter"/>
</dbReference>
<accession>A0A1I6L7B9</accession>
<dbReference type="InterPro" id="IPR051047">
    <property type="entry name" value="AccD/PCCB"/>
</dbReference>
<keyword evidence="4" id="KW-1185">Reference proteome</keyword>
<dbReference type="GO" id="GO:0016740">
    <property type="term" value="F:transferase activity"/>
    <property type="evidence" value="ECO:0007669"/>
    <property type="project" value="UniProtKB-KW"/>
</dbReference>
<dbReference type="AlphaFoldDB" id="A0A1I6L7B9"/>